<feature type="transmembrane region" description="Helical" evidence="2">
    <location>
        <begin position="12"/>
        <end position="30"/>
    </location>
</feature>
<proteinExistence type="predicted"/>
<dbReference type="Proteomes" id="UP000314294">
    <property type="component" value="Unassembled WGS sequence"/>
</dbReference>
<feature type="compositionally biased region" description="Basic and acidic residues" evidence="1">
    <location>
        <begin position="102"/>
        <end position="117"/>
    </location>
</feature>
<feature type="region of interest" description="Disordered" evidence="1">
    <location>
        <begin position="98"/>
        <end position="117"/>
    </location>
</feature>
<reference evidence="3 4" key="1">
    <citation type="submission" date="2019-03" db="EMBL/GenBank/DDBJ databases">
        <title>First draft genome of Liparis tanakae, snailfish: a comprehensive survey of snailfish specific genes.</title>
        <authorList>
            <person name="Kim W."/>
            <person name="Song I."/>
            <person name="Jeong J.-H."/>
            <person name="Kim D."/>
            <person name="Kim S."/>
            <person name="Ryu S."/>
            <person name="Song J.Y."/>
            <person name="Lee S.K."/>
        </authorList>
    </citation>
    <scope>NUCLEOTIDE SEQUENCE [LARGE SCALE GENOMIC DNA]</scope>
    <source>
        <tissue evidence="3">Muscle</tissue>
    </source>
</reference>
<keyword evidence="4" id="KW-1185">Reference proteome</keyword>
<evidence type="ECO:0000256" key="2">
    <source>
        <dbReference type="SAM" id="Phobius"/>
    </source>
</evidence>
<dbReference type="AlphaFoldDB" id="A0A4Z2J6R5"/>
<dbReference type="EMBL" id="SRLO01000018">
    <property type="protein sequence ID" value="TNN85879.1"/>
    <property type="molecule type" value="Genomic_DNA"/>
</dbReference>
<name>A0A4Z2J6R5_9TELE</name>
<accession>A0A4Z2J6R5</accession>
<evidence type="ECO:0000256" key="1">
    <source>
        <dbReference type="SAM" id="MobiDB-lite"/>
    </source>
</evidence>
<evidence type="ECO:0000313" key="3">
    <source>
        <dbReference type="EMBL" id="TNN85879.1"/>
    </source>
</evidence>
<keyword evidence="2" id="KW-1133">Transmembrane helix</keyword>
<gene>
    <name evidence="3" type="ORF">EYF80_003723</name>
</gene>
<protein>
    <submittedName>
        <fullName evidence="3">Uncharacterized protein</fullName>
    </submittedName>
</protein>
<organism evidence="3 4">
    <name type="scientific">Liparis tanakae</name>
    <name type="common">Tanaka's snailfish</name>
    <dbReference type="NCBI Taxonomy" id="230148"/>
    <lineage>
        <taxon>Eukaryota</taxon>
        <taxon>Metazoa</taxon>
        <taxon>Chordata</taxon>
        <taxon>Craniata</taxon>
        <taxon>Vertebrata</taxon>
        <taxon>Euteleostomi</taxon>
        <taxon>Actinopterygii</taxon>
        <taxon>Neopterygii</taxon>
        <taxon>Teleostei</taxon>
        <taxon>Neoteleostei</taxon>
        <taxon>Acanthomorphata</taxon>
        <taxon>Eupercaria</taxon>
        <taxon>Perciformes</taxon>
        <taxon>Cottioidei</taxon>
        <taxon>Cottales</taxon>
        <taxon>Liparidae</taxon>
        <taxon>Liparis</taxon>
    </lineage>
</organism>
<comment type="caution">
    <text evidence="3">The sequence shown here is derived from an EMBL/GenBank/DDBJ whole genome shotgun (WGS) entry which is preliminary data.</text>
</comment>
<keyword evidence="2" id="KW-0472">Membrane</keyword>
<keyword evidence="2" id="KW-0812">Transmembrane</keyword>
<sequence length="117" mass="12775">MGCSMVFFGPLYLMYGSVLLAPVTWSLLVGEYEALSVIQRGIFSLVAQEVPQLGGGEHTSVTRVVSEDRVQLGPPQQLPAELLDLDMIETIVTGSVAPLERQQSDTHTETHTAKFDQ</sequence>
<evidence type="ECO:0000313" key="4">
    <source>
        <dbReference type="Proteomes" id="UP000314294"/>
    </source>
</evidence>